<accession>A0AAV3NM22</accession>
<proteinExistence type="predicted"/>
<dbReference type="AlphaFoldDB" id="A0AAV3NM22"/>
<name>A0AAV3NM22_LITER</name>
<evidence type="ECO:0000313" key="1">
    <source>
        <dbReference type="EMBL" id="GAA0140365.1"/>
    </source>
</evidence>
<comment type="caution">
    <text evidence="1">The sequence shown here is derived from an EMBL/GenBank/DDBJ whole genome shotgun (WGS) entry which is preliminary data.</text>
</comment>
<protein>
    <submittedName>
        <fullName evidence="1">Uncharacterized protein</fullName>
    </submittedName>
</protein>
<sequence>MTGPSDWPKTSNITLLAPKCVSQTCKYCGIIGHNIRTCVKKKKADIEGRGVHPKKCTRASKRKAAEQSGYANFVTEEEIAAHEAYFLNLQAWLNDINNIVPNIPAQVPQEATKQE</sequence>
<gene>
    <name evidence="1" type="ORF">LIER_35224</name>
</gene>
<dbReference type="EMBL" id="BAABME010015282">
    <property type="protein sequence ID" value="GAA0140365.1"/>
    <property type="molecule type" value="Genomic_DNA"/>
</dbReference>
<evidence type="ECO:0000313" key="2">
    <source>
        <dbReference type="Proteomes" id="UP001454036"/>
    </source>
</evidence>
<reference evidence="1 2" key="1">
    <citation type="submission" date="2024-01" db="EMBL/GenBank/DDBJ databases">
        <title>The complete chloroplast genome sequence of Lithospermum erythrorhizon: insights into the phylogenetic relationship among Boraginaceae species and the maternal lineages of purple gromwells.</title>
        <authorList>
            <person name="Okada T."/>
            <person name="Watanabe K."/>
        </authorList>
    </citation>
    <scope>NUCLEOTIDE SEQUENCE [LARGE SCALE GENOMIC DNA]</scope>
</reference>
<keyword evidence="2" id="KW-1185">Reference proteome</keyword>
<dbReference type="Proteomes" id="UP001454036">
    <property type="component" value="Unassembled WGS sequence"/>
</dbReference>
<organism evidence="1 2">
    <name type="scientific">Lithospermum erythrorhizon</name>
    <name type="common">Purple gromwell</name>
    <name type="synonym">Lithospermum officinale var. erythrorhizon</name>
    <dbReference type="NCBI Taxonomy" id="34254"/>
    <lineage>
        <taxon>Eukaryota</taxon>
        <taxon>Viridiplantae</taxon>
        <taxon>Streptophyta</taxon>
        <taxon>Embryophyta</taxon>
        <taxon>Tracheophyta</taxon>
        <taxon>Spermatophyta</taxon>
        <taxon>Magnoliopsida</taxon>
        <taxon>eudicotyledons</taxon>
        <taxon>Gunneridae</taxon>
        <taxon>Pentapetalae</taxon>
        <taxon>asterids</taxon>
        <taxon>lamiids</taxon>
        <taxon>Boraginales</taxon>
        <taxon>Boraginaceae</taxon>
        <taxon>Boraginoideae</taxon>
        <taxon>Lithospermeae</taxon>
        <taxon>Lithospermum</taxon>
    </lineage>
</organism>